<dbReference type="Pfam" id="PF00550">
    <property type="entry name" value="PP-binding"/>
    <property type="match status" value="2"/>
</dbReference>
<dbReference type="InterPro" id="IPR001227">
    <property type="entry name" value="Ac_transferase_dom_sf"/>
</dbReference>
<dbReference type="InterPro" id="IPR001031">
    <property type="entry name" value="Thioesterase"/>
</dbReference>
<accession>A0A9P7US12</accession>
<dbReference type="PROSITE" id="PS50075">
    <property type="entry name" value="CARRIER"/>
    <property type="match status" value="2"/>
</dbReference>
<name>A0A9P7US12_9AGAR</name>
<dbReference type="SUPFAM" id="SSF53901">
    <property type="entry name" value="Thiolase-like"/>
    <property type="match status" value="1"/>
</dbReference>
<evidence type="ECO:0000256" key="4">
    <source>
        <dbReference type="ARBA" id="ARBA00022679"/>
    </source>
</evidence>
<dbReference type="Gene3D" id="3.40.366.10">
    <property type="entry name" value="Malonyl-Coenzyme A Acyl Carrier Protein, domain 2"/>
    <property type="match status" value="1"/>
</dbReference>
<dbReference type="EMBL" id="CM032186">
    <property type="protein sequence ID" value="KAG7091670.1"/>
    <property type="molecule type" value="Genomic_DNA"/>
</dbReference>
<dbReference type="Gene3D" id="3.40.50.1820">
    <property type="entry name" value="alpha/beta hydrolase"/>
    <property type="match status" value="1"/>
</dbReference>
<dbReference type="Proteomes" id="UP001049176">
    <property type="component" value="Chromosome 6"/>
</dbReference>
<dbReference type="InterPro" id="IPR020806">
    <property type="entry name" value="PKS_PP-bd"/>
</dbReference>
<keyword evidence="4" id="KW-0808">Transferase</keyword>
<dbReference type="SMART" id="SM00825">
    <property type="entry name" value="PKS_KS"/>
    <property type="match status" value="1"/>
</dbReference>
<evidence type="ECO:0000256" key="2">
    <source>
        <dbReference type="ARBA" id="ARBA00022450"/>
    </source>
</evidence>
<dbReference type="InterPro" id="IPR020841">
    <property type="entry name" value="PKS_Beta-ketoAc_synthase_dom"/>
</dbReference>
<dbReference type="GO" id="GO:0044550">
    <property type="term" value="P:secondary metabolite biosynthetic process"/>
    <property type="evidence" value="ECO:0007669"/>
    <property type="project" value="TreeGrafter"/>
</dbReference>
<dbReference type="InterPro" id="IPR014031">
    <property type="entry name" value="Ketoacyl_synth_C"/>
</dbReference>
<dbReference type="InterPro" id="IPR016039">
    <property type="entry name" value="Thiolase-like"/>
</dbReference>
<comment type="caution">
    <text evidence="8">The sequence shown here is derived from an EMBL/GenBank/DDBJ whole genome shotgun (WGS) entry which is preliminary data.</text>
</comment>
<dbReference type="Gene3D" id="1.10.1200.10">
    <property type="entry name" value="ACP-like"/>
    <property type="match status" value="2"/>
</dbReference>
<protein>
    <submittedName>
        <fullName evidence="8">Type I Iterative PKS</fullName>
    </submittedName>
</protein>
<keyword evidence="3" id="KW-0597">Phosphoprotein</keyword>
<dbReference type="Pfam" id="PF02801">
    <property type="entry name" value="Ketoacyl-synt_C"/>
    <property type="match status" value="1"/>
</dbReference>
<keyword evidence="5" id="KW-0843">Virulence</keyword>
<evidence type="ECO:0000313" key="8">
    <source>
        <dbReference type="EMBL" id="KAG7091670.1"/>
    </source>
</evidence>
<dbReference type="CDD" id="cd00833">
    <property type="entry name" value="PKS"/>
    <property type="match status" value="1"/>
</dbReference>
<dbReference type="Pfam" id="PF22621">
    <property type="entry name" value="CurL-like_PKS_C"/>
    <property type="match status" value="1"/>
</dbReference>
<dbReference type="SMART" id="SM00827">
    <property type="entry name" value="PKS_AT"/>
    <property type="match status" value="1"/>
</dbReference>
<dbReference type="InterPro" id="IPR014030">
    <property type="entry name" value="Ketoacyl_synth_N"/>
</dbReference>
<dbReference type="SUPFAM" id="SSF52151">
    <property type="entry name" value="FabD/lysophospholipase-like"/>
    <property type="match status" value="1"/>
</dbReference>
<keyword evidence="2" id="KW-0596">Phosphopantetheine</keyword>
<dbReference type="SUPFAM" id="SSF47336">
    <property type="entry name" value="ACP-like"/>
    <property type="match status" value="2"/>
</dbReference>
<dbReference type="PROSITE" id="PS52004">
    <property type="entry name" value="KS3_2"/>
    <property type="match status" value="1"/>
</dbReference>
<gene>
    <name evidence="8" type="ORF">E1B28_010689</name>
</gene>
<organism evidence="8 9">
    <name type="scientific">Marasmius oreades</name>
    <name type="common">fairy-ring Marasmius</name>
    <dbReference type="NCBI Taxonomy" id="181124"/>
    <lineage>
        <taxon>Eukaryota</taxon>
        <taxon>Fungi</taxon>
        <taxon>Dikarya</taxon>
        <taxon>Basidiomycota</taxon>
        <taxon>Agaricomycotina</taxon>
        <taxon>Agaricomycetes</taxon>
        <taxon>Agaricomycetidae</taxon>
        <taxon>Agaricales</taxon>
        <taxon>Marasmiineae</taxon>
        <taxon>Marasmiaceae</taxon>
        <taxon>Marasmius</taxon>
    </lineage>
</organism>
<reference evidence="8" key="1">
    <citation type="journal article" date="2021" name="Genome Biol. Evol.">
        <title>The assembled and annotated genome of the fairy-ring fungus Marasmius oreades.</title>
        <authorList>
            <person name="Hiltunen M."/>
            <person name="Ament-Velasquez S.L."/>
            <person name="Johannesson H."/>
        </authorList>
    </citation>
    <scope>NUCLEOTIDE SEQUENCE</scope>
    <source>
        <strain evidence="8">03SP1</strain>
    </source>
</reference>
<feature type="domain" description="Ketosynthase family 3 (KS3)" evidence="7">
    <location>
        <begin position="16"/>
        <end position="442"/>
    </location>
</feature>
<dbReference type="Gene3D" id="3.30.70.3290">
    <property type="match status" value="1"/>
</dbReference>
<dbReference type="GeneID" id="66079765"/>
<dbReference type="PANTHER" id="PTHR43775">
    <property type="entry name" value="FATTY ACID SYNTHASE"/>
    <property type="match status" value="1"/>
</dbReference>
<dbReference type="InterPro" id="IPR014043">
    <property type="entry name" value="Acyl_transferase_dom"/>
</dbReference>
<dbReference type="InterPro" id="IPR036736">
    <property type="entry name" value="ACP-like_sf"/>
</dbReference>
<dbReference type="SMART" id="SM00823">
    <property type="entry name" value="PKS_PP"/>
    <property type="match status" value="2"/>
</dbReference>
<dbReference type="Pfam" id="PF00698">
    <property type="entry name" value="Acyl_transf_1"/>
    <property type="match status" value="1"/>
</dbReference>
<dbReference type="SUPFAM" id="SSF53474">
    <property type="entry name" value="alpha/beta-Hydrolases"/>
    <property type="match status" value="1"/>
</dbReference>
<evidence type="ECO:0000259" key="6">
    <source>
        <dbReference type="PROSITE" id="PS50075"/>
    </source>
</evidence>
<evidence type="ECO:0000256" key="1">
    <source>
        <dbReference type="ARBA" id="ARBA00005179"/>
    </source>
</evidence>
<dbReference type="InterPro" id="IPR009081">
    <property type="entry name" value="PP-bd_ACP"/>
</dbReference>
<dbReference type="GO" id="GO:0031177">
    <property type="term" value="F:phosphopantetheine binding"/>
    <property type="evidence" value="ECO:0007669"/>
    <property type="project" value="InterPro"/>
</dbReference>
<dbReference type="Pfam" id="PF00109">
    <property type="entry name" value="ketoacyl-synt"/>
    <property type="match status" value="1"/>
</dbReference>
<evidence type="ECO:0000313" key="9">
    <source>
        <dbReference type="Proteomes" id="UP001049176"/>
    </source>
</evidence>
<feature type="domain" description="Carrier" evidence="6">
    <location>
        <begin position="960"/>
        <end position="1037"/>
    </location>
</feature>
<dbReference type="InterPro" id="IPR018201">
    <property type="entry name" value="Ketoacyl_synth_AS"/>
</dbReference>
<dbReference type="Gene3D" id="3.40.47.10">
    <property type="match status" value="1"/>
</dbReference>
<dbReference type="GO" id="GO:0004312">
    <property type="term" value="F:fatty acid synthase activity"/>
    <property type="evidence" value="ECO:0007669"/>
    <property type="project" value="TreeGrafter"/>
</dbReference>
<evidence type="ECO:0000256" key="3">
    <source>
        <dbReference type="ARBA" id="ARBA00022553"/>
    </source>
</evidence>
<dbReference type="RefSeq" id="XP_043008140.1">
    <property type="nucleotide sequence ID" value="XM_043155667.1"/>
</dbReference>
<dbReference type="Pfam" id="PF00975">
    <property type="entry name" value="Thioesterase"/>
    <property type="match status" value="1"/>
</dbReference>
<feature type="domain" description="Carrier" evidence="6">
    <location>
        <begin position="1043"/>
        <end position="1120"/>
    </location>
</feature>
<proteinExistence type="predicted"/>
<dbReference type="OrthoDB" id="329835at2759"/>
<dbReference type="InterPro" id="IPR029058">
    <property type="entry name" value="AB_hydrolase_fold"/>
</dbReference>
<dbReference type="PANTHER" id="PTHR43775:SF37">
    <property type="entry name" value="SI:DKEY-61P9.11"/>
    <property type="match status" value="1"/>
</dbReference>
<dbReference type="InterPro" id="IPR016035">
    <property type="entry name" value="Acyl_Trfase/lysoPLipase"/>
</dbReference>
<evidence type="ECO:0000259" key="7">
    <source>
        <dbReference type="PROSITE" id="PS52004"/>
    </source>
</evidence>
<sequence>MPVKYDSSGPERLPKHEPIAIIGMAVDMPGSPDVSKLWETLERGINTISEIPMARFEISPYDGRNPRRQMKTHTGNFLDDADEFDNKFFRISPREALDMDPHLRILLRVSHNALEDAGYVPDATPCFSWETFGCYIGGAATDYRLNLQNDIDLYYLTGNLAAFFCGRVSYAFKLGGPSMMVDTACSASAVALYQACRALSIGDCRAALTGGVNVFSSPDLFLGLDRAHFLSPSGQCQAFDASADGYSRGEGCGMFVLKRLSDAIDENDRILGVIRAIEVNQSCYAPSITHPHSPSLSALFRTVLKNAGIQDLSRVNLVEAHGTGTQAGDPIEMESIREVLCGGRNAANPLHVTSIKGNIGHLELASGSASLAKLLLMLRHGVIPAQISLKALNPNIVPLDSDHTVIHTQNSPWNPSHPGMTRMALFNNFGAGGSNVATLIEEYVPLTTQTSTSNLPFVFGFSAKDERAAVALRDRYVDFLRTSEEDFVHIAYTMTARRQLYEYRGVVVASTKDEAIEKLQTVNIRQVEAQGNHKSSPPGVVFVFSGQGGQFLGMGRDLYKSSGVFRTAVDKCQEILVSLGFSGIMEIITESGNQLGAASLQSAVFAVEYALAQLWMSWGVLPSALIGHSLGEYAALVIAKVLTLREALFIVSHRARLMFQRCPKNTSAMLALNYPGLLTRKVLLAHAFSDLTVSCFNSPNDCIVSGSVKRLEAFREVFKSSVGGKSTLLDVPFGYHSQHMEPLLDDLHEIASKVRMSPPVIPIASNVLGAVVQPGDASVFNADYIVRHCAEPVQFEKGAYLLAQEVLGRSQRNVWIEIGPHPITIPYLKTNSSVCGPQSSFLPSIRKRQDAWLTLTSSLSELYRSNVPVKWRETFSHVKPSCVSLPSYPFSKDKFWVPYVEPHLRDLSAASRQQHLRAPILTCPVRENGSIAEQNGHSAAPRNQKYPGLPKQVQSLVGDEGSETLVNDVLQVISSVLGIHVERMGGDTTFESLGLDSLASIEVHQEIKDLLKMTLPDDFFLHNTKITAIRQYFSQKASVGPTTASKPLGDEILRVISSVLGVPLEKTNEGTSFEALGLDSLASIEVHQEVQERLKVTLSDNFLLHHTTVLSVRQFFSEPTQKEQTVSTKSHHPVHVTVKANEIKQDEYNEMDSSTRTIVRALHLSSNPKLVRERLVEGSVPVFLIHDGSGLCGYYEKMPSLSHTLWALHNPRFLSSKPWENLFEMTKFYAELILSTVSEGNVILGGWSFGSIAAYETALQLRKLAGSRNLHVQGLLLIDPPPNPFPPRPVPIEGQEENETVPVPVLQNSTNSKVKDLIGTQFVLNPRLLYTYDPFKTPKELGNYSANDLCPRITLLRSKEPYTPILKNGKPAWVPAWLGDRSDPTAATKGWNTLTSKEIKVWGIPGNHFEPFLPQNIGDVARCIEEALDYLT</sequence>
<keyword evidence="9" id="KW-1185">Reference proteome</keyword>
<comment type="pathway">
    <text evidence="1">Secondary metabolite biosynthesis.</text>
</comment>
<evidence type="ECO:0000256" key="5">
    <source>
        <dbReference type="ARBA" id="ARBA00023026"/>
    </source>
</evidence>
<dbReference type="PROSITE" id="PS00606">
    <property type="entry name" value="KS3_1"/>
    <property type="match status" value="1"/>
</dbReference>
<dbReference type="GO" id="GO:0006633">
    <property type="term" value="P:fatty acid biosynthetic process"/>
    <property type="evidence" value="ECO:0007669"/>
    <property type="project" value="InterPro"/>
</dbReference>
<dbReference type="KEGG" id="more:E1B28_010689"/>
<dbReference type="GO" id="GO:0004315">
    <property type="term" value="F:3-oxoacyl-[acyl-carrier-protein] synthase activity"/>
    <property type="evidence" value="ECO:0007669"/>
    <property type="project" value="InterPro"/>
</dbReference>
<dbReference type="InterPro" id="IPR050091">
    <property type="entry name" value="PKS_NRPS_Biosynth_Enz"/>
</dbReference>